<sequence length="51" mass="5775">MHQALQVAHAWQMLHFKDPAIVAVATAQVCQIARKRYRLIEVTGRIKTTSS</sequence>
<dbReference type="EMBL" id="CAKLBY020000031">
    <property type="protein sequence ID" value="CAK7906885.1"/>
    <property type="molecule type" value="Genomic_DNA"/>
</dbReference>
<organism evidence="2 3">
    <name type="scientific">Peronospora matthiolae</name>
    <dbReference type="NCBI Taxonomy" id="2874970"/>
    <lineage>
        <taxon>Eukaryota</taxon>
        <taxon>Sar</taxon>
        <taxon>Stramenopiles</taxon>
        <taxon>Oomycota</taxon>
        <taxon>Peronosporomycetes</taxon>
        <taxon>Peronosporales</taxon>
        <taxon>Peronosporaceae</taxon>
        <taxon>Peronospora</taxon>
    </lineage>
</organism>
<dbReference type="AlphaFoldDB" id="A0AAV1U1N7"/>
<gene>
    <name evidence="2" type="ORF">PM001_LOCUS12708</name>
    <name evidence="1" type="ORF">PM001_LOCUS3423</name>
</gene>
<proteinExistence type="predicted"/>
<name>A0AAV1U1N7_9STRA</name>
<evidence type="ECO:0000313" key="2">
    <source>
        <dbReference type="EMBL" id="CAK7927558.1"/>
    </source>
</evidence>
<dbReference type="EMBL" id="CAKLBY020000111">
    <property type="protein sequence ID" value="CAK7927558.1"/>
    <property type="molecule type" value="Genomic_DNA"/>
</dbReference>
<evidence type="ECO:0000313" key="3">
    <source>
        <dbReference type="Proteomes" id="UP001162060"/>
    </source>
</evidence>
<protein>
    <submittedName>
        <fullName evidence="2">Uncharacterized protein</fullName>
    </submittedName>
</protein>
<accession>A0AAV1U1N7</accession>
<comment type="caution">
    <text evidence="2">The sequence shown here is derived from an EMBL/GenBank/DDBJ whole genome shotgun (WGS) entry which is preliminary data.</text>
</comment>
<evidence type="ECO:0000313" key="1">
    <source>
        <dbReference type="EMBL" id="CAK7906885.1"/>
    </source>
</evidence>
<dbReference type="Proteomes" id="UP001162060">
    <property type="component" value="Unassembled WGS sequence"/>
</dbReference>
<reference evidence="2" key="1">
    <citation type="submission" date="2024-01" db="EMBL/GenBank/DDBJ databases">
        <authorList>
            <person name="Webb A."/>
        </authorList>
    </citation>
    <scope>NUCLEOTIDE SEQUENCE</scope>
    <source>
        <strain evidence="2">Pm1</strain>
    </source>
</reference>